<dbReference type="Proteomes" id="UP001595604">
    <property type="component" value="Unassembled WGS sequence"/>
</dbReference>
<evidence type="ECO:0000256" key="4">
    <source>
        <dbReference type="ARBA" id="ARBA00022982"/>
    </source>
</evidence>
<evidence type="ECO:0000256" key="2">
    <source>
        <dbReference type="ARBA" id="ARBA00022485"/>
    </source>
</evidence>
<dbReference type="InterPro" id="IPR036369">
    <property type="entry name" value="HIPIP_sf"/>
</dbReference>
<protein>
    <recommendedName>
        <fullName evidence="7">High-potential iron-sulfur protein</fullName>
        <shortName evidence="7">HiPIP</shortName>
    </recommendedName>
</protein>
<evidence type="ECO:0000313" key="10">
    <source>
        <dbReference type="EMBL" id="MFC3174092.1"/>
    </source>
</evidence>
<proteinExistence type="inferred from homology"/>
<keyword evidence="5 7" id="KW-0408">Iron</keyword>
<comment type="subunit">
    <text evidence="7">Homodimer.</text>
</comment>
<feature type="domain" description="High potential iron-sulfur proteins family profile" evidence="9">
    <location>
        <begin position="32"/>
        <end position="103"/>
    </location>
</feature>
<evidence type="ECO:0000256" key="5">
    <source>
        <dbReference type="ARBA" id="ARBA00023004"/>
    </source>
</evidence>
<evidence type="ECO:0000256" key="7">
    <source>
        <dbReference type="RuleBase" id="RU000620"/>
    </source>
</evidence>
<evidence type="ECO:0000313" key="11">
    <source>
        <dbReference type="Proteomes" id="UP001595604"/>
    </source>
</evidence>
<dbReference type="EMBL" id="JBHRTQ010000007">
    <property type="protein sequence ID" value="MFC3174092.1"/>
    <property type="molecule type" value="Genomic_DNA"/>
</dbReference>
<dbReference type="PROSITE" id="PS51373">
    <property type="entry name" value="HIPIP"/>
    <property type="match status" value="1"/>
</dbReference>
<evidence type="ECO:0000256" key="3">
    <source>
        <dbReference type="ARBA" id="ARBA00022723"/>
    </source>
</evidence>
<keyword evidence="1 7" id="KW-0813">Transport</keyword>
<evidence type="ECO:0000256" key="1">
    <source>
        <dbReference type="ARBA" id="ARBA00022448"/>
    </source>
</evidence>
<feature type="chain" id="PRO_5047499536" description="High-potential iron-sulfur protein" evidence="8">
    <location>
        <begin position="33"/>
        <end position="103"/>
    </location>
</feature>
<reference evidence="11" key="1">
    <citation type="journal article" date="2019" name="Int. J. Syst. Evol. Microbiol.">
        <title>The Global Catalogue of Microorganisms (GCM) 10K type strain sequencing project: providing services to taxonomists for standard genome sequencing and annotation.</title>
        <authorList>
            <consortium name="The Broad Institute Genomics Platform"/>
            <consortium name="The Broad Institute Genome Sequencing Center for Infectious Disease"/>
            <person name="Wu L."/>
            <person name="Ma J."/>
        </authorList>
    </citation>
    <scope>NUCLEOTIDE SEQUENCE [LARGE SCALE GENOMIC DNA]</scope>
    <source>
        <strain evidence="11">KCTC 42984</strain>
    </source>
</reference>
<name>A0ABV7IQ33_9SPHN</name>
<organism evidence="10 11">
    <name type="scientific">Novosphingobium bradum</name>
    <dbReference type="NCBI Taxonomy" id="1737444"/>
    <lineage>
        <taxon>Bacteria</taxon>
        <taxon>Pseudomonadati</taxon>
        <taxon>Pseudomonadota</taxon>
        <taxon>Alphaproteobacteria</taxon>
        <taxon>Sphingomonadales</taxon>
        <taxon>Sphingomonadaceae</taxon>
        <taxon>Novosphingobium</taxon>
    </lineage>
</organism>
<keyword evidence="8" id="KW-0732">Signal</keyword>
<evidence type="ECO:0000259" key="9">
    <source>
        <dbReference type="PROSITE" id="PS51373"/>
    </source>
</evidence>
<sequence>MTSTRVATRRTFLFASIGAVAAGAAASQAALAATGTCADLDKLAATGLRRSLNFRPVAPDPNRTCKGCTFFRAGTETCGSCVLLSGGAVSPGSVCDSWAAKAG</sequence>
<comment type="similarity">
    <text evidence="7">Belongs to the high-potential iron-sulfur protein (HiPIP) family.</text>
</comment>
<keyword evidence="6 7" id="KW-0411">Iron-sulfur</keyword>
<keyword evidence="4 7" id="KW-0249">Electron transport</keyword>
<comment type="function">
    <text evidence="7">Specific class of high-redox-potential 4Fe-4S ferredoxins. Functions in anaerobic electron transport in most purple and in some other photosynthetic bacteria and in at least one genus (Paracoccus) of halophilic, denitrifying bacteria.</text>
</comment>
<evidence type="ECO:0000256" key="6">
    <source>
        <dbReference type="ARBA" id="ARBA00023014"/>
    </source>
</evidence>
<keyword evidence="2 7" id="KW-0004">4Fe-4S</keyword>
<evidence type="ECO:0000256" key="8">
    <source>
        <dbReference type="SAM" id="SignalP"/>
    </source>
</evidence>
<dbReference type="SUPFAM" id="SSF57652">
    <property type="entry name" value="HIPIP (high potential iron protein)"/>
    <property type="match status" value="1"/>
</dbReference>
<dbReference type="Pfam" id="PF01355">
    <property type="entry name" value="HIPIP"/>
    <property type="match status" value="1"/>
</dbReference>
<dbReference type="InterPro" id="IPR006311">
    <property type="entry name" value="TAT_signal"/>
</dbReference>
<dbReference type="InterPro" id="IPR000170">
    <property type="entry name" value="High_potential_FeS_prot"/>
</dbReference>
<accession>A0ABV7IQ33</accession>
<dbReference type="Gene3D" id="4.10.490.10">
    <property type="entry name" value="High potential iron-sulphur protein"/>
    <property type="match status" value="1"/>
</dbReference>
<keyword evidence="11" id="KW-1185">Reference proteome</keyword>
<dbReference type="RefSeq" id="WP_379509464.1">
    <property type="nucleotide sequence ID" value="NZ_JBHRTQ010000007.1"/>
</dbReference>
<gene>
    <name evidence="10" type="ORF">ACFOD9_07510</name>
</gene>
<feature type="signal peptide" evidence="8">
    <location>
        <begin position="1"/>
        <end position="32"/>
    </location>
</feature>
<keyword evidence="3 7" id="KW-0479">Metal-binding</keyword>
<dbReference type="PROSITE" id="PS51318">
    <property type="entry name" value="TAT"/>
    <property type="match status" value="1"/>
</dbReference>
<comment type="caution">
    <text evidence="10">The sequence shown here is derived from an EMBL/GenBank/DDBJ whole genome shotgun (WGS) entry which is preliminary data.</text>
</comment>